<dbReference type="Pfam" id="PF02626">
    <property type="entry name" value="CT_A_B"/>
    <property type="match status" value="1"/>
</dbReference>
<evidence type="ECO:0000256" key="2">
    <source>
        <dbReference type="ARBA" id="ARBA00022801"/>
    </source>
</evidence>
<keyword evidence="2" id="KW-0378">Hydrolase</keyword>
<proteinExistence type="predicted"/>
<gene>
    <name evidence="5" type="ORF">JWV37_06890</name>
</gene>
<dbReference type="RefSeq" id="WP_205459050.1">
    <property type="nucleotide sequence ID" value="NZ_JAFHKK010000012.1"/>
</dbReference>
<organism evidence="5 6">
    <name type="scientific">Sulfurospirillum tamanense</name>
    <dbReference type="NCBI Taxonomy" id="2813362"/>
    <lineage>
        <taxon>Bacteria</taxon>
        <taxon>Pseudomonadati</taxon>
        <taxon>Campylobacterota</taxon>
        <taxon>Epsilonproteobacteria</taxon>
        <taxon>Campylobacterales</taxon>
        <taxon>Sulfurospirillaceae</taxon>
        <taxon>Sulfurospirillum</taxon>
    </lineage>
</organism>
<evidence type="ECO:0000256" key="1">
    <source>
        <dbReference type="ARBA" id="ARBA00022741"/>
    </source>
</evidence>
<feature type="domain" description="Carboxyltransferase" evidence="4">
    <location>
        <begin position="24"/>
        <end position="296"/>
    </location>
</feature>
<dbReference type="EMBL" id="JAFHKK010000012">
    <property type="protein sequence ID" value="MBN2964500.1"/>
    <property type="molecule type" value="Genomic_DNA"/>
</dbReference>
<keyword evidence="6" id="KW-1185">Reference proteome</keyword>
<comment type="caution">
    <text evidence="5">The sequence shown here is derived from an EMBL/GenBank/DDBJ whole genome shotgun (WGS) entry which is preliminary data.</text>
</comment>
<dbReference type="Gene3D" id="2.40.100.10">
    <property type="entry name" value="Cyclophilin-like"/>
    <property type="match status" value="1"/>
</dbReference>
<dbReference type="PANTHER" id="PTHR43309">
    <property type="entry name" value="5-OXOPROLINASE SUBUNIT C"/>
    <property type="match status" value="1"/>
</dbReference>
<evidence type="ECO:0000259" key="4">
    <source>
        <dbReference type="SMART" id="SM00797"/>
    </source>
</evidence>
<evidence type="ECO:0000313" key="6">
    <source>
        <dbReference type="Proteomes" id="UP000703590"/>
    </source>
</evidence>
<accession>A0ABS2WSL2</accession>
<dbReference type="InterPro" id="IPR029000">
    <property type="entry name" value="Cyclophilin-like_dom_sf"/>
</dbReference>
<name>A0ABS2WSL2_9BACT</name>
<dbReference type="PANTHER" id="PTHR43309:SF5">
    <property type="entry name" value="5-OXOPROLINASE SUBUNIT C"/>
    <property type="match status" value="1"/>
</dbReference>
<reference evidence="5" key="1">
    <citation type="submission" date="2021-02" db="EMBL/GenBank/DDBJ databases">
        <title>Sulfurospirillum tamanensis sp. nov.</title>
        <authorList>
            <person name="Frolova A."/>
            <person name="Merkel A."/>
            <person name="Slobodkin A."/>
        </authorList>
    </citation>
    <scope>NUCLEOTIDE SEQUENCE</scope>
    <source>
        <strain evidence="5">T05b</strain>
    </source>
</reference>
<dbReference type="InterPro" id="IPR052708">
    <property type="entry name" value="PxpC"/>
</dbReference>
<dbReference type="Proteomes" id="UP000703590">
    <property type="component" value="Unassembled WGS sequence"/>
</dbReference>
<evidence type="ECO:0000313" key="5">
    <source>
        <dbReference type="EMBL" id="MBN2964500.1"/>
    </source>
</evidence>
<dbReference type="SMART" id="SM00797">
    <property type="entry name" value="AHS2"/>
    <property type="match status" value="1"/>
</dbReference>
<keyword evidence="1" id="KW-0547">Nucleotide-binding</keyword>
<reference evidence="5" key="2">
    <citation type="submission" date="2021-02" db="EMBL/GenBank/DDBJ databases">
        <authorList>
            <person name="Merkel A.Y."/>
        </authorList>
    </citation>
    <scope>NUCLEOTIDE SEQUENCE</scope>
    <source>
        <strain evidence="5">T05b</strain>
    </source>
</reference>
<evidence type="ECO:0000256" key="3">
    <source>
        <dbReference type="ARBA" id="ARBA00022840"/>
    </source>
</evidence>
<protein>
    <submittedName>
        <fullName evidence="5">Biotin-dependent carboxyltransferase family protein</fullName>
    </submittedName>
</protein>
<dbReference type="SUPFAM" id="SSF50891">
    <property type="entry name" value="Cyclophilin-like"/>
    <property type="match status" value="1"/>
</dbReference>
<dbReference type="InterPro" id="IPR003778">
    <property type="entry name" value="CT_A_B"/>
</dbReference>
<keyword evidence="3" id="KW-0067">ATP-binding</keyword>
<sequence>MSVEVLSCSPLCTLQDAGRVGASAVGLSQSGAADEFAFYVANMLLQNPPNAPMLEMAFGNGVFKALASFEAVVTGAKVSLHVEEKPVPLWQTFRVEKGQRIRLGMVECGQWVYLAFKGVMDAPLVFGSASTSVKEGIGGQRFWKGDRVEFAPQTLPHRARLKASYVPSYAEPMLLRVVLGYQEAYFAPEEKARFFESEYTITKESNRMGYRLEGPAVGYGGKGIISEGIAFGAVQIPPHGQPIVLLKERQSIGGYPKIGSVLGVDCFALAQRPAGTTVRFAPISMEEGASIMREFYGTMGLRGEKSR</sequence>